<dbReference type="Proteomes" id="UP001295444">
    <property type="component" value="Chromosome 07"/>
</dbReference>
<comment type="subunit">
    <text evidence="15">Forms a heterodimer with SLX1A/GIYD1. Interacts with ERCC4/XPF; catalytic subunit of the ERCC4-ERCC1 endonuclease. Interacts with MUS81; catalytic subunit of the MUS81-EME1 endonuclease. Interacts with MSH2; component of the MSH2-MSH3 mismatch repair complex. Interacts with TERF2-TERF2IP. Interacts with PLK1 and SLX4IP.</text>
</comment>
<dbReference type="InterPro" id="IPR011333">
    <property type="entry name" value="SKP1/BTB/POZ_sf"/>
</dbReference>
<evidence type="ECO:0000259" key="19">
    <source>
        <dbReference type="PROSITE" id="PS50097"/>
    </source>
</evidence>
<dbReference type="InterPro" id="IPR000210">
    <property type="entry name" value="BTB/POZ_dom"/>
</dbReference>
<feature type="compositionally biased region" description="Polar residues" evidence="18">
    <location>
        <begin position="896"/>
        <end position="922"/>
    </location>
</feature>
<evidence type="ECO:0000256" key="8">
    <source>
        <dbReference type="ARBA" id="ARBA00022771"/>
    </source>
</evidence>
<evidence type="ECO:0000256" key="15">
    <source>
        <dbReference type="ARBA" id="ARBA00064578"/>
    </source>
</evidence>
<feature type="region of interest" description="Disordered" evidence="18">
    <location>
        <begin position="1402"/>
        <end position="1434"/>
    </location>
</feature>
<feature type="compositionally biased region" description="Low complexity" evidence="18">
    <location>
        <begin position="1346"/>
        <end position="1357"/>
    </location>
</feature>
<feature type="compositionally biased region" description="Basic and acidic residues" evidence="18">
    <location>
        <begin position="149"/>
        <end position="161"/>
    </location>
</feature>
<dbReference type="PROSITE" id="PS51908">
    <property type="entry name" value="ZF_UBZ4"/>
    <property type="match status" value="1"/>
</dbReference>
<dbReference type="GO" id="GO:0000712">
    <property type="term" value="P:resolution of meiotic recombination intermediates"/>
    <property type="evidence" value="ECO:0007669"/>
    <property type="project" value="TreeGrafter"/>
</dbReference>
<keyword evidence="21" id="KW-0540">Nuclease</keyword>
<dbReference type="GO" id="GO:0090656">
    <property type="term" value="P:t-circle formation"/>
    <property type="evidence" value="ECO:0007669"/>
    <property type="project" value="UniProtKB-ARBA"/>
</dbReference>
<dbReference type="GO" id="GO:0004519">
    <property type="term" value="F:endonuclease activity"/>
    <property type="evidence" value="ECO:0007669"/>
    <property type="project" value="UniProtKB-KW"/>
</dbReference>
<evidence type="ECO:0000256" key="13">
    <source>
        <dbReference type="ARBA" id="ARBA00023242"/>
    </source>
</evidence>
<sequence>MRRAFRSVTYRDSSGSILQVMAAPSEWCPALSHQKYPLMVDSDDEFTQLCSKLLKRVKKSKPTESQDIPKSSTAARNRLKKNKQFVAKSQSGNGSNKRADQGVTSGSDLEKITERHEPGDKDEAEKRDWGPSTHVDHPGNTQKSLARAETLRPEEQPSIKHKVLERMQQFKRAGPIRMKHSTTEDCDTESLSSVASLPESDSALSTALQRDLPEQHVSLEDQGLFFCQLCQKDLTTMNSALREQHVNRCLDQDESLAKAPEPPSVPSCPLCGKLFNTEKSRASHLKRCAAKLDVPAQTLLEAVQRQNAEIGTEITTGVVRAKRKAGYKQKEPPKKKKAAQPGSEVEELLVAMALSRSMQEDTAAPSVASGPSAMPSREITVPVKKSRRKQKNKPPPLLLIQDPQAPMQRLQQRMSLLLSEESELSNIARLPPSRFWDMEEIQKATWSRYPTHGKSMLWGISNMVENIDPLNYYTKELNPPIVPWRPPLKILNSQPQTRAHSLSSKTPPCVLSVGKDQPDDIVCAEHHQLSSSQRDRQALLDLAELAGEGMTLTQWNLGLNHVMETTGRDPGDSLAASGFTPSQPEEIIKSCSHPQPKGSLVALAADFLEMVNNPHLSDAQLQTDCGEVLNIHMFVLYARCPLLVEAVHSEGFWVDEASTGRVRRLLLNDVSAEAALSFLRYLYCACTDIPTQYLPHVCELARRFGMNILIETCEHLFEDSQGPEPQAFAEEEDDDGGERAETFQELLKSMWVDEGEAALDPLAEEGLEEEKVDNEGVGEGELDEIYEFAATQRRMADDQDTEGGSTSEHDMGQHGMESEDSTVEKVLQIYSPDREPRNAQASVQIALLTAATDQVSLKVPPQGSPACPIADKMELSPVHAPLCSPENYLIKSSPARQSFHPTSSANLSSSVSRQLFVQSSPSKTEKPEQELAQYSPSPLDDSYDRLFSQTCGEYVELSGVSVSYTNIKSRVCQKSPLKNSPTSLPQLGYSPKPDKVPSLLSSPNHQNQELLTSPPNSQSHSLISATKSPPAFQPLKLPPLTSPPNSLPSSLKSVKSPNNSQPCSLPSMSSPSKSPQLHISSPPNSQPVSIPSLASPPNSHRHSLLTVSTPPNSQPASLTSLASPPNSLPRSPFSIESLSNSQPCRQQSLESPLNPLPHTQTSPKRCPSRQNTSSPKATTQEQEVILILSSDEELEPNGNTDGPLSDLGQTYKTGFCGGIKESPVSFNERTSTEGLGRLEMSSSTDTSWLIPATPLPNAAVPRTSHLHASHQSLLSQSSSICCQVASSGRNVSLTTAISPVSVSKSTQKSPEHKVTSEIFPHTHNSSGQKKTSEGLSSVGSKGSHVPSSLPSSPACSSVFEVGDSDEEPPSSKTQQETSSHSFYLDYEPPIHVEDEMWFDREQTPKKLESSPETKTTSSRECTPLKSTGIQKSNTLLEGISQPASKDEPHDTTALQNSRQSFLNSQLWDEWEDDQEDELPAMLPLSERLNKIPDKQKELRTPVSMVRRRELAPKVPITPLPEYSDMDTPVLKKELNRFGVRALPKKQMVLKLKEIFSYTHQVMSSDSEDEVRPSQLQQQSSIQPRRPAVKQRPAGGSKDQPEPPAKRGKTLTSVCAAQEDDEQPLTASQESTTSSVAASDTSSLSQSSTKNEFETAFAEEEDDDDEDPCAPSQEAGRKAATEEAVRKFIEQRPDLYRRILLYQPLELGAVQAELKQSGIKMAAGKLLDFLDAHCITFTTAAARKEKKSHRRRKVGKRY</sequence>
<dbReference type="Gene3D" id="3.30.710.10">
    <property type="entry name" value="Potassium Channel Kv1.1, Chain A"/>
    <property type="match status" value="1"/>
</dbReference>
<dbReference type="InterPro" id="IPR013087">
    <property type="entry name" value="Znf_C2H2_type"/>
</dbReference>
<name>A0AAD1WFT5_PELCU</name>
<evidence type="ECO:0000256" key="5">
    <source>
        <dbReference type="ARBA" id="ARBA00022723"/>
    </source>
</evidence>
<feature type="compositionally biased region" description="Polar residues" evidence="18">
    <location>
        <begin position="1412"/>
        <end position="1434"/>
    </location>
</feature>
<evidence type="ECO:0000256" key="17">
    <source>
        <dbReference type="PROSITE-ProRule" id="PRU01256"/>
    </source>
</evidence>
<dbReference type="Pfam" id="PF09494">
    <property type="entry name" value="Slx4"/>
    <property type="match status" value="1"/>
</dbReference>
<keyword evidence="3" id="KW-1017">Isopeptide bond</keyword>
<keyword evidence="22" id="KW-1185">Reference proteome</keyword>
<feature type="region of interest" description="Disordered" evidence="18">
    <location>
        <begin position="57"/>
        <end position="161"/>
    </location>
</feature>
<dbReference type="GO" id="GO:0033557">
    <property type="term" value="C:Slx1-Slx4 complex"/>
    <property type="evidence" value="ECO:0007669"/>
    <property type="project" value="InterPro"/>
</dbReference>
<dbReference type="CDD" id="cd22999">
    <property type="entry name" value="SAP_SLX4"/>
    <property type="match status" value="1"/>
</dbReference>
<evidence type="ECO:0000256" key="2">
    <source>
        <dbReference type="ARBA" id="ARBA00006661"/>
    </source>
</evidence>
<feature type="compositionally biased region" description="Basic residues" evidence="18">
    <location>
        <begin position="323"/>
        <end position="338"/>
    </location>
</feature>
<dbReference type="EMBL" id="OW240918">
    <property type="protein sequence ID" value="CAH2307574.1"/>
    <property type="molecule type" value="Genomic_DNA"/>
</dbReference>
<keyword evidence="9" id="KW-0862">Zinc</keyword>
<feature type="compositionally biased region" description="Basic and acidic residues" evidence="18">
    <location>
        <begin position="108"/>
        <end position="137"/>
    </location>
</feature>
<dbReference type="SUPFAM" id="SSF54695">
    <property type="entry name" value="POZ domain"/>
    <property type="match status" value="1"/>
</dbReference>
<evidence type="ECO:0000256" key="12">
    <source>
        <dbReference type="ARBA" id="ARBA00023204"/>
    </source>
</evidence>
<evidence type="ECO:0000256" key="7">
    <source>
        <dbReference type="ARBA" id="ARBA00022763"/>
    </source>
</evidence>
<dbReference type="Pfam" id="PF12874">
    <property type="entry name" value="zf-met"/>
    <property type="match status" value="1"/>
</dbReference>
<evidence type="ECO:0000313" key="21">
    <source>
        <dbReference type="EMBL" id="CAH2307574.1"/>
    </source>
</evidence>
<keyword evidence="21" id="KW-0255">Endonuclease</keyword>
<feature type="compositionally biased region" description="Polar residues" evidence="18">
    <location>
        <begin position="1322"/>
        <end position="1340"/>
    </location>
</feature>
<feature type="compositionally biased region" description="Low complexity" evidence="18">
    <location>
        <begin position="1047"/>
        <end position="1075"/>
    </location>
</feature>
<evidence type="ECO:0000256" key="3">
    <source>
        <dbReference type="ARBA" id="ARBA00022499"/>
    </source>
</evidence>
<dbReference type="GO" id="GO:0008270">
    <property type="term" value="F:zinc ion binding"/>
    <property type="evidence" value="ECO:0007669"/>
    <property type="project" value="UniProtKB-KW"/>
</dbReference>
<keyword evidence="12 17" id="KW-0234">DNA repair</keyword>
<dbReference type="InterPro" id="IPR018574">
    <property type="entry name" value="Structure-sp_endonuc_su_Slx4"/>
</dbReference>
<dbReference type="FunFam" id="3.30.710.10:FF:000116">
    <property type="entry name" value="SLX4 structure-specific endonuclease subunit"/>
    <property type="match status" value="1"/>
</dbReference>
<feature type="region of interest" description="Disordered" evidence="18">
    <location>
        <begin position="792"/>
        <end position="821"/>
    </location>
</feature>
<feature type="compositionally biased region" description="Polar residues" evidence="18">
    <location>
        <begin position="999"/>
        <end position="1027"/>
    </location>
</feature>
<evidence type="ECO:0000256" key="18">
    <source>
        <dbReference type="SAM" id="MobiDB-lite"/>
    </source>
</evidence>
<evidence type="ECO:0000256" key="4">
    <source>
        <dbReference type="ARBA" id="ARBA00022553"/>
    </source>
</evidence>
<feature type="domain" description="BTB" evidence="19">
    <location>
        <begin position="617"/>
        <end position="691"/>
    </location>
</feature>
<comment type="similarity">
    <text evidence="2">Belongs to the SLX4 family.</text>
</comment>
<feature type="compositionally biased region" description="Low complexity" evidence="18">
    <location>
        <begin position="1630"/>
        <end position="1648"/>
    </location>
</feature>
<dbReference type="SMART" id="SM00225">
    <property type="entry name" value="BTB"/>
    <property type="match status" value="1"/>
</dbReference>
<feature type="region of interest" description="Disordered" evidence="18">
    <location>
        <begin position="720"/>
        <end position="740"/>
    </location>
</feature>
<dbReference type="PANTHER" id="PTHR21541:SF3">
    <property type="entry name" value="STRUCTURE-SPECIFIC ENDONUCLEASE SUBUNIT SLX4"/>
    <property type="match status" value="1"/>
</dbReference>
<protein>
    <recommendedName>
        <fullName evidence="14">Structure-specific endonuclease subunit SLX4</fullName>
    </recommendedName>
    <alternativeName>
        <fullName evidence="16">BTB/POZ domain-containing protein 12</fullName>
    </alternativeName>
</protein>
<dbReference type="GO" id="GO:0006281">
    <property type="term" value="P:DNA repair"/>
    <property type="evidence" value="ECO:0007669"/>
    <property type="project" value="UniProtKB-KW"/>
</dbReference>
<feature type="compositionally biased region" description="Acidic residues" evidence="18">
    <location>
        <begin position="1656"/>
        <end position="1667"/>
    </location>
</feature>
<feature type="compositionally biased region" description="Polar residues" evidence="18">
    <location>
        <begin position="976"/>
        <end position="985"/>
    </location>
</feature>
<dbReference type="GO" id="GO:0003677">
    <property type="term" value="F:DNA binding"/>
    <property type="evidence" value="ECO:0007669"/>
    <property type="project" value="InterPro"/>
</dbReference>
<feature type="compositionally biased region" description="Low complexity" evidence="18">
    <location>
        <begin position="1572"/>
        <end position="1585"/>
    </location>
</feature>
<feature type="compositionally biased region" description="Polar residues" evidence="18">
    <location>
        <begin position="1370"/>
        <end position="1381"/>
    </location>
</feature>
<evidence type="ECO:0000256" key="16">
    <source>
        <dbReference type="ARBA" id="ARBA00076095"/>
    </source>
</evidence>
<feature type="region of interest" description="Disordered" evidence="18">
    <location>
        <begin position="974"/>
        <end position="1182"/>
    </location>
</feature>
<keyword evidence="21" id="KW-0378">Hydrolase</keyword>
<dbReference type="PANTHER" id="PTHR21541">
    <property type="entry name" value="BTB POZ DOMAIN CONTAINING 12"/>
    <property type="match status" value="1"/>
</dbReference>
<dbReference type="PROSITE" id="PS50097">
    <property type="entry name" value="BTB"/>
    <property type="match status" value="1"/>
</dbReference>
<feature type="compositionally biased region" description="Polar residues" evidence="18">
    <location>
        <begin position="1105"/>
        <end position="1182"/>
    </location>
</feature>
<evidence type="ECO:0000256" key="11">
    <source>
        <dbReference type="ARBA" id="ARBA00023172"/>
    </source>
</evidence>
<feature type="domain" description="UBZ4-type" evidence="20">
    <location>
        <begin position="224"/>
        <end position="254"/>
    </location>
</feature>
<keyword evidence="8 17" id="KW-0863">Zinc-finger</keyword>
<feature type="region of interest" description="Disordered" evidence="18">
    <location>
        <begin position="896"/>
        <end position="939"/>
    </location>
</feature>
<keyword evidence="4" id="KW-0597">Phosphoprotein</keyword>
<evidence type="ECO:0000256" key="14">
    <source>
        <dbReference type="ARBA" id="ARBA00029496"/>
    </source>
</evidence>
<keyword evidence="13" id="KW-0539">Nucleus</keyword>
<feature type="region of interest" description="Disordered" evidence="18">
    <location>
        <begin position="323"/>
        <end position="343"/>
    </location>
</feature>
<feature type="compositionally biased region" description="Polar residues" evidence="18">
    <location>
        <begin position="87"/>
        <end position="107"/>
    </location>
</feature>
<evidence type="ECO:0000256" key="9">
    <source>
        <dbReference type="ARBA" id="ARBA00022833"/>
    </source>
</evidence>
<feature type="region of interest" description="Disordered" evidence="18">
    <location>
        <begin position="360"/>
        <end position="400"/>
    </location>
</feature>
<keyword evidence="6" id="KW-0677">Repeat</keyword>
<feature type="region of interest" description="Disordered" evidence="18">
    <location>
        <begin position="1300"/>
        <end position="1382"/>
    </location>
</feature>
<feature type="region of interest" description="Disordered" evidence="18">
    <location>
        <begin position="1563"/>
        <end position="1680"/>
    </location>
</feature>
<keyword evidence="10" id="KW-0832">Ubl conjugation</keyword>
<dbReference type="Pfam" id="PF00651">
    <property type="entry name" value="BTB"/>
    <property type="match status" value="1"/>
</dbReference>
<accession>A0AAD1WFT5</accession>
<evidence type="ECO:0000256" key="10">
    <source>
        <dbReference type="ARBA" id="ARBA00022843"/>
    </source>
</evidence>
<evidence type="ECO:0000259" key="20">
    <source>
        <dbReference type="PROSITE" id="PS51908"/>
    </source>
</evidence>
<feature type="compositionally biased region" description="Polar residues" evidence="18">
    <location>
        <begin position="1077"/>
        <end position="1089"/>
    </location>
</feature>
<feature type="compositionally biased region" description="Pro residues" evidence="18">
    <location>
        <begin position="1036"/>
        <end position="1046"/>
    </location>
</feature>
<dbReference type="GO" id="GO:0032206">
    <property type="term" value="P:positive regulation of telomere maintenance"/>
    <property type="evidence" value="ECO:0007669"/>
    <property type="project" value="UniProtKB-ARBA"/>
</dbReference>
<keyword evidence="7 17" id="KW-0227">DNA damage</keyword>
<feature type="compositionally biased region" description="Basic and acidic residues" evidence="18">
    <location>
        <begin position="1402"/>
        <end position="1411"/>
    </location>
</feature>
<keyword evidence="5" id="KW-0479">Metal-binding</keyword>
<dbReference type="GO" id="GO:0006260">
    <property type="term" value="P:DNA replication"/>
    <property type="evidence" value="ECO:0007669"/>
    <property type="project" value="InterPro"/>
</dbReference>
<reference evidence="21" key="1">
    <citation type="submission" date="2022-03" db="EMBL/GenBank/DDBJ databases">
        <authorList>
            <person name="Alioto T."/>
            <person name="Alioto T."/>
            <person name="Gomez Garrido J."/>
        </authorList>
    </citation>
    <scope>NUCLEOTIDE SEQUENCE</scope>
</reference>
<evidence type="ECO:0000313" key="22">
    <source>
        <dbReference type="Proteomes" id="UP001295444"/>
    </source>
</evidence>
<gene>
    <name evidence="21" type="ORF">PECUL_23A040363</name>
</gene>
<evidence type="ECO:0000256" key="6">
    <source>
        <dbReference type="ARBA" id="ARBA00022737"/>
    </source>
</evidence>
<proteinExistence type="inferred from homology"/>
<dbReference type="CDD" id="cd18288">
    <property type="entry name" value="BTB_POZ_BTBD12_SLX4"/>
    <property type="match status" value="1"/>
</dbReference>
<keyword evidence="11" id="KW-0233">DNA recombination</keyword>
<feature type="compositionally biased region" description="Polar residues" evidence="18">
    <location>
        <begin position="63"/>
        <end position="75"/>
    </location>
</feature>
<evidence type="ECO:0000256" key="1">
    <source>
        <dbReference type="ARBA" id="ARBA00004123"/>
    </source>
</evidence>
<comment type="subcellular location">
    <subcellularLocation>
        <location evidence="1">Nucleus</location>
    </subcellularLocation>
</comment>
<organism evidence="21 22">
    <name type="scientific">Pelobates cultripes</name>
    <name type="common">Western spadefoot toad</name>
    <dbReference type="NCBI Taxonomy" id="61616"/>
    <lineage>
        <taxon>Eukaryota</taxon>
        <taxon>Metazoa</taxon>
        <taxon>Chordata</taxon>
        <taxon>Craniata</taxon>
        <taxon>Vertebrata</taxon>
        <taxon>Euteleostomi</taxon>
        <taxon>Amphibia</taxon>
        <taxon>Batrachia</taxon>
        <taxon>Anura</taxon>
        <taxon>Pelobatoidea</taxon>
        <taxon>Pelobatidae</taxon>
        <taxon>Pelobates</taxon>
    </lineage>
</organism>
<dbReference type="InterPro" id="IPR006642">
    <property type="entry name" value="Rad18_UBZ4"/>
</dbReference>